<dbReference type="GO" id="GO:0004555">
    <property type="term" value="F:alpha,alpha-trehalase activity"/>
    <property type="evidence" value="ECO:0007669"/>
    <property type="project" value="UniProtKB-EC"/>
</dbReference>
<dbReference type="GO" id="GO:0005509">
    <property type="term" value="F:calcium ion binding"/>
    <property type="evidence" value="ECO:0007669"/>
    <property type="project" value="InterPro"/>
</dbReference>
<keyword evidence="4 5" id="KW-0326">Glycosidase</keyword>
<feature type="region of interest" description="Disordered" evidence="6">
    <location>
        <begin position="1"/>
        <end position="170"/>
    </location>
</feature>
<dbReference type="EC" id="3.2.1.28" evidence="5"/>
<protein>
    <recommendedName>
        <fullName evidence="5">Trehalase</fullName>
        <ecNumber evidence="5">3.2.1.28</ecNumber>
    </recommendedName>
    <alternativeName>
        <fullName evidence="5">Alpha-trehalose glucohydrolase</fullName>
    </alternativeName>
</protein>
<dbReference type="InterPro" id="IPR012341">
    <property type="entry name" value="6hp_glycosidase-like_sf"/>
</dbReference>
<dbReference type="InterPro" id="IPR001661">
    <property type="entry name" value="Glyco_hydro_37"/>
</dbReference>
<evidence type="ECO:0000256" key="5">
    <source>
        <dbReference type="RuleBase" id="RU361180"/>
    </source>
</evidence>
<evidence type="ECO:0000313" key="9">
    <source>
        <dbReference type="Proteomes" id="UP000054845"/>
    </source>
</evidence>
<sequence length="892" mass="101740">MSSDSPAASRAGAPSTPLSPISPSSARRLSNPFTKNQDEAEERRTAARAADLRVEEEDEDDDEGGISSHGHDGLGAKAVSLMRKMRQASIASVGSKRSSTHGAIEEESDEELELPPRRNPDGSNYRSPGVSTPASPNNQGLTFRPEVEPAGGNKHLPHAGPPVDDLRGMPDLRKTVSTSEAPFARGTTRTGGVNRTYSMAQQKRRPVMMNDDRVIRQRRLSHDAVSQEGQRRFIVDVEETMRLVLEQEDTDGNFQISITDSGPKVLTLGTATSNGYKGVDIRGTYMLSNLLQELALAREHGRKRIVLDESRLTENAVDRLSRMISQTFWHNLTRRIDGDGLERILSDPKNRSASRNPRIYVPAAETEMIDYYRTLARERPNLGLEVQVLPKNITSEYTRSLNESPGLLALAMRKETNERGKEELRGIPFIVPGARFNELYNWDSYFISLGLVVDGWVDMTRGIIEHFMFNIRHYGKVLNGNRSYYLMRSQPPFLTDMALQVYSRLNPDDDAENKAWLKRAMQSAIKEYHTVWMKEPRYDPVTGLSRYRPEGLGVPPETEASHFTHVLRPYAEKYGCSVNEFTHKYNHGEVHEPALDEYFMHDRGVRESGHDTSYRFEKRCASLATIDLNSLLYKYEVDIATAIREVFDDKLQLEDDFTLWAPLPPNYADKQPDEPSHSHSAPQTSAEWFARAAYRKQQVDKYLWNEGKSLYFDYDTSTQRQAFYESVTSFWAMWAGMASEDQAAKMMKNSLRKFEEVGGLVPGTEDSRGPISLDRPNRQWDYPFAWPPHQMLAWIGLERYNYVEDSRRLAYRWLYLLTVSFVDFKMIPEKFDAVNLSHLVEAEYGNQGTQWEYWPKEGFGWTNASYQVGLTFLTKAQRRALSVCTHPRELFP</sequence>
<organism evidence="8 9">
    <name type="scientific">Ceraceosorus bombacis</name>
    <dbReference type="NCBI Taxonomy" id="401625"/>
    <lineage>
        <taxon>Eukaryota</taxon>
        <taxon>Fungi</taxon>
        <taxon>Dikarya</taxon>
        <taxon>Basidiomycota</taxon>
        <taxon>Ustilaginomycotina</taxon>
        <taxon>Exobasidiomycetes</taxon>
        <taxon>Ceraceosorales</taxon>
        <taxon>Ceraceosoraceae</taxon>
        <taxon>Ceraceosorus</taxon>
    </lineage>
</organism>
<dbReference type="PANTHER" id="PTHR23403">
    <property type="entry name" value="TREHALASE"/>
    <property type="match status" value="1"/>
</dbReference>
<keyword evidence="9" id="KW-1185">Reference proteome</keyword>
<dbReference type="Proteomes" id="UP000054845">
    <property type="component" value="Unassembled WGS sequence"/>
</dbReference>
<dbReference type="GO" id="GO:0005993">
    <property type="term" value="P:trehalose catabolic process"/>
    <property type="evidence" value="ECO:0007669"/>
    <property type="project" value="InterPro"/>
</dbReference>
<keyword evidence="3 5" id="KW-0378">Hydrolase</keyword>
<dbReference type="GO" id="GO:0005737">
    <property type="term" value="C:cytoplasm"/>
    <property type="evidence" value="ECO:0007669"/>
    <property type="project" value="InterPro"/>
</dbReference>
<dbReference type="SUPFAM" id="SSF48208">
    <property type="entry name" value="Six-hairpin glycosidases"/>
    <property type="match status" value="1"/>
</dbReference>
<feature type="compositionally biased region" description="Basic and acidic residues" evidence="6">
    <location>
        <begin position="36"/>
        <end position="53"/>
    </location>
</feature>
<dbReference type="InterPro" id="IPR008928">
    <property type="entry name" value="6-hairpin_glycosidase_sf"/>
</dbReference>
<dbReference type="PROSITE" id="PS00928">
    <property type="entry name" value="TREHALASE_2"/>
    <property type="match status" value="1"/>
</dbReference>
<dbReference type="Pfam" id="PF07492">
    <property type="entry name" value="Trehalase_Ca-bi"/>
    <property type="match status" value="1"/>
</dbReference>
<dbReference type="Gene3D" id="1.50.10.10">
    <property type="match status" value="1"/>
</dbReference>
<evidence type="ECO:0000256" key="1">
    <source>
        <dbReference type="ARBA" id="ARBA00001576"/>
    </source>
</evidence>
<feature type="compositionally biased region" description="Polar residues" evidence="6">
    <location>
        <begin position="121"/>
        <end position="141"/>
    </location>
</feature>
<dbReference type="STRING" id="401625.A0A0P1BFM3"/>
<feature type="domain" description="Neutral trehalase Ca2+ binding" evidence="7">
    <location>
        <begin position="241"/>
        <end position="270"/>
    </location>
</feature>
<reference evidence="8 9" key="1">
    <citation type="submission" date="2014-09" db="EMBL/GenBank/DDBJ databases">
        <authorList>
            <person name="Magalhaes I.L.F."/>
            <person name="Oliveira U."/>
            <person name="Santos F.R."/>
            <person name="Vidigal T.H.D.A."/>
            <person name="Brescovit A.D."/>
            <person name="Santos A.J."/>
        </authorList>
    </citation>
    <scope>NUCLEOTIDE SEQUENCE [LARGE SCALE GENOMIC DNA]</scope>
</reference>
<dbReference type="InterPro" id="IPR018232">
    <property type="entry name" value="Glyco_hydro_37_CS"/>
</dbReference>
<feature type="compositionally biased region" description="Acidic residues" evidence="6">
    <location>
        <begin position="54"/>
        <end position="64"/>
    </location>
</feature>
<dbReference type="OrthoDB" id="3542292at2759"/>
<dbReference type="Pfam" id="PF01204">
    <property type="entry name" value="Trehalase"/>
    <property type="match status" value="1"/>
</dbReference>
<dbReference type="EMBL" id="CCYA01000243">
    <property type="protein sequence ID" value="CEH14468.1"/>
    <property type="molecule type" value="Genomic_DNA"/>
</dbReference>
<feature type="compositionally biased region" description="Low complexity" evidence="6">
    <location>
        <begin position="14"/>
        <end position="25"/>
    </location>
</feature>
<dbReference type="PRINTS" id="PR00744">
    <property type="entry name" value="GLHYDRLASE37"/>
</dbReference>
<comment type="similarity">
    <text evidence="2 5">Belongs to the glycosyl hydrolase 37 family.</text>
</comment>
<evidence type="ECO:0000256" key="3">
    <source>
        <dbReference type="ARBA" id="ARBA00022801"/>
    </source>
</evidence>
<evidence type="ECO:0000256" key="4">
    <source>
        <dbReference type="ARBA" id="ARBA00023295"/>
    </source>
</evidence>
<evidence type="ECO:0000313" key="8">
    <source>
        <dbReference type="EMBL" id="CEH14468.1"/>
    </source>
</evidence>
<proteinExistence type="inferred from homology"/>
<evidence type="ECO:0000256" key="2">
    <source>
        <dbReference type="ARBA" id="ARBA00005615"/>
    </source>
</evidence>
<dbReference type="AlphaFoldDB" id="A0A0P1BFM3"/>
<accession>A0A0P1BFM3</accession>
<name>A0A0P1BFM3_9BASI</name>
<dbReference type="PANTHER" id="PTHR23403:SF6">
    <property type="entry name" value="CYTOSOLIC NEUTRAL TREHALASE-RELATED"/>
    <property type="match status" value="1"/>
</dbReference>
<evidence type="ECO:0000256" key="6">
    <source>
        <dbReference type="SAM" id="MobiDB-lite"/>
    </source>
</evidence>
<evidence type="ECO:0000259" key="7">
    <source>
        <dbReference type="Pfam" id="PF07492"/>
    </source>
</evidence>
<feature type="compositionally biased region" description="Polar residues" evidence="6">
    <location>
        <begin position="89"/>
        <end position="101"/>
    </location>
</feature>
<comment type="catalytic activity">
    <reaction evidence="1 5">
        <text>alpha,alpha-trehalose + H2O = alpha-D-glucose + beta-D-glucose</text>
        <dbReference type="Rhea" id="RHEA:32675"/>
        <dbReference type="ChEBI" id="CHEBI:15377"/>
        <dbReference type="ChEBI" id="CHEBI:15903"/>
        <dbReference type="ChEBI" id="CHEBI:16551"/>
        <dbReference type="ChEBI" id="CHEBI:17925"/>
        <dbReference type="EC" id="3.2.1.28"/>
    </reaction>
</comment>
<dbReference type="InterPro" id="IPR011120">
    <property type="entry name" value="Trehalase_Ca-bd"/>
</dbReference>